<keyword evidence="1" id="KW-0812">Transmembrane</keyword>
<dbReference type="EMBL" id="BPLQ01014490">
    <property type="protein sequence ID" value="GIY80248.1"/>
    <property type="molecule type" value="Genomic_DNA"/>
</dbReference>
<sequence length="158" mass="18032">MDYIGSQHYVSFGIRRLVESDLKEHADIGIYILLFHIFCDYTTNFKDRSGIATYSCIICALFIQYLILKPANAHGRTLYVYSASLLHVGALTFGCAMDCVSYGHSATESVWNIAISVLLFIACFFGIAIFQDIIARLRNFMALNPSEFSYRTWRWLNI</sequence>
<keyword evidence="3" id="KW-1185">Reference proteome</keyword>
<evidence type="ECO:0000313" key="2">
    <source>
        <dbReference type="EMBL" id="GIY80248.1"/>
    </source>
</evidence>
<keyword evidence="1" id="KW-1133">Transmembrane helix</keyword>
<evidence type="ECO:0000256" key="1">
    <source>
        <dbReference type="SAM" id="Phobius"/>
    </source>
</evidence>
<feature type="transmembrane region" description="Helical" evidence="1">
    <location>
        <begin position="51"/>
        <end position="68"/>
    </location>
</feature>
<dbReference type="Proteomes" id="UP001054837">
    <property type="component" value="Unassembled WGS sequence"/>
</dbReference>
<gene>
    <name evidence="2" type="ORF">CDAR_19191</name>
</gene>
<feature type="transmembrane region" description="Helical" evidence="1">
    <location>
        <begin position="80"/>
        <end position="103"/>
    </location>
</feature>
<organism evidence="2 3">
    <name type="scientific">Caerostris darwini</name>
    <dbReference type="NCBI Taxonomy" id="1538125"/>
    <lineage>
        <taxon>Eukaryota</taxon>
        <taxon>Metazoa</taxon>
        <taxon>Ecdysozoa</taxon>
        <taxon>Arthropoda</taxon>
        <taxon>Chelicerata</taxon>
        <taxon>Arachnida</taxon>
        <taxon>Araneae</taxon>
        <taxon>Araneomorphae</taxon>
        <taxon>Entelegynae</taxon>
        <taxon>Araneoidea</taxon>
        <taxon>Araneidae</taxon>
        <taxon>Caerostris</taxon>
    </lineage>
</organism>
<reference evidence="2 3" key="1">
    <citation type="submission" date="2021-06" db="EMBL/GenBank/DDBJ databases">
        <title>Caerostris darwini draft genome.</title>
        <authorList>
            <person name="Kono N."/>
            <person name="Arakawa K."/>
        </authorList>
    </citation>
    <scope>NUCLEOTIDE SEQUENCE [LARGE SCALE GENOMIC DNA]</scope>
</reference>
<feature type="transmembrane region" description="Helical" evidence="1">
    <location>
        <begin position="109"/>
        <end position="130"/>
    </location>
</feature>
<protein>
    <submittedName>
        <fullName evidence="2">Uncharacterized protein</fullName>
    </submittedName>
</protein>
<name>A0AAV4WDB3_9ARAC</name>
<dbReference type="AlphaFoldDB" id="A0AAV4WDB3"/>
<evidence type="ECO:0000313" key="3">
    <source>
        <dbReference type="Proteomes" id="UP001054837"/>
    </source>
</evidence>
<keyword evidence="1" id="KW-0472">Membrane</keyword>
<accession>A0AAV4WDB3</accession>
<proteinExistence type="predicted"/>
<comment type="caution">
    <text evidence="2">The sequence shown here is derived from an EMBL/GenBank/DDBJ whole genome shotgun (WGS) entry which is preliminary data.</text>
</comment>